<dbReference type="RefSeq" id="XP_018277797.1">
    <property type="nucleotide sequence ID" value="XM_018423584.1"/>
</dbReference>
<keyword evidence="7" id="KW-0443">Lipid metabolism</keyword>
<dbReference type="GO" id="GO:0006635">
    <property type="term" value="P:fatty acid beta-oxidation"/>
    <property type="evidence" value="ECO:0007669"/>
    <property type="project" value="TreeGrafter"/>
</dbReference>
<dbReference type="PIRSF" id="PIRSF000105">
    <property type="entry name" value="HCDH"/>
    <property type="match status" value="1"/>
</dbReference>
<dbReference type="GeneID" id="28984187"/>
<evidence type="ECO:0008006" key="17">
    <source>
        <dbReference type="Google" id="ProtNLM"/>
    </source>
</evidence>
<dbReference type="SUPFAM" id="SSF51735">
    <property type="entry name" value="NAD(P)-binding Rossmann-fold domains"/>
    <property type="match status" value="1"/>
</dbReference>
<evidence type="ECO:0000256" key="11">
    <source>
        <dbReference type="PIRSR" id="PIRSR000105-2"/>
    </source>
</evidence>
<dbReference type="InterPro" id="IPR006108">
    <property type="entry name" value="3HC_DH_C"/>
</dbReference>
<sequence>MIAPATRLPAVAAAARVSTFARHLSTTPVPRDVKRLTVFGAGSMGSGIAQVAAAGGMKVIMTDVKEEALDRAMETIKKSLARVAKKQSPDDIDGFVQRTMANIETTTNGEQAVADVDLVIEAVIEHLPLKQELFARLDKAARPDTVFASNTSSLLIRDIAESVSPERRARFGGLHFFNPVPVMKLVEVVRTPQTNDDAYNLLLRFVEQIGKVGVKAKDVPGFIVNRLLVPYKLEAARMLERGDATAEDIDIAMKLGAGYPMGPFELYDYVGNDVTEFVSQAWKVYADKGLLPKDLVAPVPLLTKMVAEGKLGRKTGKGFYDYTDPSKPKKG</sequence>
<evidence type="ECO:0000256" key="1">
    <source>
        <dbReference type="ARBA" id="ARBA00004305"/>
    </source>
</evidence>
<dbReference type="PANTHER" id="PTHR43561:SF3">
    <property type="entry name" value="HYDROXYACYL-COENZYME A DEHYDROGENASE, MITOCHONDRIAL"/>
    <property type="match status" value="1"/>
</dbReference>
<keyword evidence="5" id="KW-0560">Oxidoreductase</keyword>
<feature type="binding site" evidence="11">
    <location>
        <position position="130"/>
    </location>
    <ligand>
        <name>NAD(+)</name>
        <dbReference type="ChEBI" id="CHEBI:57540"/>
    </ligand>
</feature>
<evidence type="ECO:0000256" key="5">
    <source>
        <dbReference type="ARBA" id="ARBA00023002"/>
    </source>
</evidence>
<feature type="binding site" evidence="12">
    <location>
        <position position="79"/>
    </location>
    <ligand>
        <name>CoA</name>
        <dbReference type="ChEBI" id="CHEBI:57287"/>
    </ligand>
</feature>
<feature type="domain" description="3-hydroxyacyl-CoA dehydrogenase C-terminal" evidence="13">
    <location>
        <begin position="221"/>
        <end position="322"/>
    </location>
</feature>
<feature type="binding site" evidence="12">
    <location>
        <position position="152"/>
    </location>
    <ligand>
        <name>CoA</name>
        <dbReference type="ChEBI" id="CHEBI:57287"/>
    </ligand>
</feature>
<keyword evidence="6 11" id="KW-0520">NAD</keyword>
<evidence type="ECO:0000256" key="12">
    <source>
        <dbReference type="PIRSR" id="PIRSR000105-3"/>
    </source>
</evidence>
<dbReference type="FunFam" id="3.40.50.720:FF:000009">
    <property type="entry name" value="Fatty oxidation complex, alpha subunit"/>
    <property type="match status" value="1"/>
</dbReference>
<evidence type="ECO:0000313" key="16">
    <source>
        <dbReference type="Proteomes" id="UP000053611"/>
    </source>
</evidence>
<feature type="binding site" evidence="11">
    <location>
        <position position="178"/>
    </location>
    <ligand>
        <name>NAD(+)</name>
        <dbReference type="ChEBI" id="CHEBI:57540"/>
    </ligand>
</feature>
<feature type="binding site" evidence="11">
    <location>
        <position position="63"/>
    </location>
    <ligand>
        <name>NAD(+)</name>
        <dbReference type="ChEBI" id="CHEBI:57540"/>
    </ligand>
</feature>
<dbReference type="AlphaFoldDB" id="A0A0J0XJS8"/>
<name>A0A0J0XJS8_9TREE</name>
<dbReference type="InterPro" id="IPR052242">
    <property type="entry name" value="Mito_3-hydroxyacyl-CoA_DH"/>
</dbReference>
<feature type="site" description="Important for catalytic activity" evidence="10">
    <location>
        <position position="175"/>
    </location>
</feature>
<dbReference type="GO" id="GO:0003857">
    <property type="term" value="F:(3S)-3-hydroxyacyl-CoA dehydrogenase (NAD+) activity"/>
    <property type="evidence" value="ECO:0007669"/>
    <property type="project" value="UniProtKB-EC"/>
</dbReference>
<proteinExistence type="inferred from homology"/>
<dbReference type="Pfam" id="PF00725">
    <property type="entry name" value="3HCDH"/>
    <property type="match status" value="1"/>
</dbReference>
<keyword evidence="4" id="KW-0276">Fatty acid metabolism</keyword>
<dbReference type="InterPro" id="IPR036291">
    <property type="entry name" value="NAD(P)-bd_dom_sf"/>
</dbReference>
<evidence type="ECO:0000256" key="2">
    <source>
        <dbReference type="ARBA" id="ARBA00005005"/>
    </source>
</evidence>
<dbReference type="EMBL" id="KQ087220">
    <property type="protein sequence ID" value="KLT41306.1"/>
    <property type="molecule type" value="Genomic_DNA"/>
</dbReference>
<evidence type="ECO:0000256" key="4">
    <source>
        <dbReference type="ARBA" id="ARBA00022832"/>
    </source>
</evidence>
<evidence type="ECO:0000256" key="3">
    <source>
        <dbReference type="ARBA" id="ARBA00009463"/>
    </source>
</evidence>
<feature type="binding site" evidence="11">
    <location>
        <position position="152"/>
    </location>
    <ligand>
        <name>NAD(+)</name>
        <dbReference type="ChEBI" id="CHEBI:57540"/>
    </ligand>
</feature>
<organism evidence="15 16">
    <name type="scientific">Cutaneotrichosporon oleaginosum</name>
    <dbReference type="NCBI Taxonomy" id="879819"/>
    <lineage>
        <taxon>Eukaryota</taxon>
        <taxon>Fungi</taxon>
        <taxon>Dikarya</taxon>
        <taxon>Basidiomycota</taxon>
        <taxon>Agaricomycotina</taxon>
        <taxon>Tremellomycetes</taxon>
        <taxon>Trichosporonales</taxon>
        <taxon>Trichosporonaceae</taxon>
        <taxon>Cutaneotrichosporon</taxon>
    </lineage>
</organism>
<dbReference type="Pfam" id="PF02737">
    <property type="entry name" value="3HCDH_N"/>
    <property type="match status" value="1"/>
</dbReference>
<feature type="binding site" evidence="11">
    <location>
        <begin position="40"/>
        <end position="45"/>
    </location>
    <ligand>
        <name>NAD(+)</name>
        <dbReference type="ChEBI" id="CHEBI:57540"/>
    </ligand>
</feature>
<comment type="catalytic activity">
    <reaction evidence="9">
        <text>a (3S)-3-hydroxyacyl-CoA + NAD(+) = a 3-oxoacyl-CoA + NADH + H(+)</text>
        <dbReference type="Rhea" id="RHEA:22432"/>
        <dbReference type="ChEBI" id="CHEBI:15378"/>
        <dbReference type="ChEBI" id="CHEBI:57318"/>
        <dbReference type="ChEBI" id="CHEBI:57540"/>
        <dbReference type="ChEBI" id="CHEBI:57945"/>
        <dbReference type="ChEBI" id="CHEBI:90726"/>
        <dbReference type="EC" id="1.1.1.35"/>
    </reaction>
</comment>
<evidence type="ECO:0000256" key="10">
    <source>
        <dbReference type="PIRSR" id="PIRSR000105-1"/>
    </source>
</evidence>
<evidence type="ECO:0000256" key="7">
    <source>
        <dbReference type="ARBA" id="ARBA00023098"/>
    </source>
</evidence>
<protein>
    <recommendedName>
        <fullName evidence="17">3-hydroxyacyl-CoA dehydrogenase</fullName>
    </recommendedName>
</protein>
<feature type="domain" description="3-hydroxyacyl-CoA dehydrogenase NAD binding" evidence="14">
    <location>
        <begin position="36"/>
        <end position="218"/>
    </location>
</feature>
<accession>A0A0J0XJS8</accession>
<dbReference type="Proteomes" id="UP000053611">
    <property type="component" value="Unassembled WGS sequence"/>
</dbReference>
<comment type="subcellular location">
    <subcellularLocation>
        <location evidence="1">Mitochondrion matrix</location>
    </subcellularLocation>
</comment>
<dbReference type="GO" id="GO:0005759">
    <property type="term" value="C:mitochondrial matrix"/>
    <property type="evidence" value="ECO:0007669"/>
    <property type="project" value="UniProtKB-SubCell"/>
</dbReference>
<dbReference type="SUPFAM" id="SSF48179">
    <property type="entry name" value="6-phosphogluconate dehydrogenase C-terminal domain-like"/>
    <property type="match status" value="1"/>
</dbReference>
<dbReference type="InterPro" id="IPR013328">
    <property type="entry name" value="6PGD_dom2"/>
</dbReference>
<feature type="binding site" evidence="11">
    <location>
        <position position="314"/>
    </location>
    <ligand>
        <name>NAD(+)</name>
        <dbReference type="ChEBI" id="CHEBI:57540"/>
    </ligand>
</feature>
<evidence type="ECO:0000256" key="9">
    <source>
        <dbReference type="ARBA" id="ARBA00049556"/>
    </source>
</evidence>
<dbReference type="STRING" id="879819.A0A0J0XJS8"/>
<evidence type="ECO:0000313" key="15">
    <source>
        <dbReference type="EMBL" id="KLT41306.1"/>
    </source>
</evidence>
<dbReference type="PANTHER" id="PTHR43561">
    <property type="match status" value="1"/>
</dbReference>
<evidence type="ECO:0000256" key="8">
    <source>
        <dbReference type="ARBA" id="ARBA00023128"/>
    </source>
</evidence>
<keyword evidence="8" id="KW-0496">Mitochondrion</keyword>
<evidence type="ECO:0000256" key="6">
    <source>
        <dbReference type="ARBA" id="ARBA00023027"/>
    </source>
</evidence>
<comment type="similarity">
    <text evidence="3">Belongs to the 3-hydroxyacyl-CoA dehydrogenase family.</text>
</comment>
<dbReference type="Gene3D" id="3.40.50.720">
    <property type="entry name" value="NAD(P)-binding Rossmann-like Domain"/>
    <property type="match status" value="1"/>
</dbReference>
<dbReference type="GO" id="GO:0070403">
    <property type="term" value="F:NAD+ binding"/>
    <property type="evidence" value="ECO:0007669"/>
    <property type="project" value="InterPro"/>
</dbReference>
<evidence type="ECO:0000259" key="14">
    <source>
        <dbReference type="Pfam" id="PF02737"/>
    </source>
</evidence>
<evidence type="ECO:0000259" key="13">
    <source>
        <dbReference type="Pfam" id="PF00725"/>
    </source>
</evidence>
<gene>
    <name evidence="15" type="ORF">CC85DRAFT_286622</name>
</gene>
<dbReference type="InterPro" id="IPR006176">
    <property type="entry name" value="3-OHacyl-CoA_DH_NAD-bd"/>
</dbReference>
<dbReference type="OrthoDB" id="5958943at2759"/>
<dbReference type="Gene3D" id="1.10.1040.10">
    <property type="entry name" value="N-(1-d-carboxylethyl)-l-norvaline Dehydrogenase, domain 2"/>
    <property type="match status" value="1"/>
</dbReference>
<dbReference type="InterPro" id="IPR008927">
    <property type="entry name" value="6-PGluconate_DH-like_C_sf"/>
</dbReference>
<dbReference type="InterPro" id="IPR022694">
    <property type="entry name" value="3-OHacyl-CoA_DH"/>
</dbReference>
<comment type="pathway">
    <text evidence="2">Lipid metabolism; fatty acid beta-oxidation.</text>
</comment>
<feature type="binding site" evidence="12">
    <location>
        <position position="86"/>
    </location>
    <ligand>
        <name>CoA</name>
        <dbReference type="ChEBI" id="CHEBI:57287"/>
    </ligand>
</feature>
<feature type="binding site" evidence="11">
    <location>
        <position position="125"/>
    </location>
    <ligand>
        <name>NAD(+)</name>
        <dbReference type="ChEBI" id="CHEBI:57540"/>
    </ligand>
</feature>
<keyword evidence="16" id="KW-1185">Reference proteome</keyword>
<reference evidence="15 16" key="1">
    <citation type="submission" date="2015-03" db="EMBL/GenBank/DDBJ databases">
        <title>Genomics and transcriptomics of the oil-accumulating basidiomycete yeast T. oleaginosus allow insights into substrate utilization and the diverse evolutionary trajectories of mating systems in fungi.</title>
        <authorList>
            <consortium name="DOE Joint Genome Institute"/>
            <person name="Kourist R."/>
            <person name="Kracht O."/>
            <person name="Bracharz F."/>
            <person name="Lipzen A."/>
            <person name="Nolan M."/>
            <person name="Ohm R."/>
            <person name="Grigoriev I."/>
            <person name="Sun S."/>
            <person name="Heitman J."/>
            <person name="Bruck T."/>
            <person name="Nowrousian M."/>
        </authorList>
    </citation>
    <scope>NUCLEOTIDE SEQUENCE [LARGE SCALE GENOMIC DNA]</scope>
    <source>
        <strain evidence="15 16">IBC0246</strain>
    </source>
</reference>